<dbReference type="SUPFAM" id="SSF56317">
    <property type="entry name" value="Carbon-nitrogen hydrolase"/>
    <property type="match status" value="1"/>
</dbReference>
<comment type="caution">
    <text evidence="1">The sequence shown here is derived from an EMBL/GenBank/DDBJ whole genome shotgun (WGS) entry which is preliminary data.</text>
</comment>
<dbReference type="AlphaFoldDB" id="A0A644X9M7"/>
<dbReference type="Gene3D" id="3.60.110.10">
    <property type="entry name" value="Carbon-nitrogen hydrolase"/>
    <property type="match status" value="1"/>
</dbReference>
<dbReference type="EMBL" id="VSSQ01002036">
    <property type="protein sequence ID" value="MPM12896.1"/>
    <property type="molecule type" value="Genomic_DNA"/>
</dbReference>
<name>A0A644X9M7_9ZZZZ</name>
<evidence type="ECO:0008006" key="2">
    <source>
        <dbReference type="Google" id="ProtNLM"/>
    </source>
</evidence>
<reference evidence="1" key="1">
    <citation type="submission" date="2019-08" db="EMBL/GenBank/DDBJ databases">
        <authorList>
            <person name="Kucharzyk K."/>
            <person name="Murdoch R.W."/>
            <person name="Higgins S."/>
            <person name="Loffler F."/>
        </authorList>
    </citation>
    <scope>NUCLEOTIDE SEQUENCE</scope>
</reference>
<dbReference type="InterPro" id="IPR036526">
    <property type="entry name" value="C-N_Hydrolase_sf"/>
</dbReference>
<sequence length="207" mass="21511">MEKFFCVRLLPGKGQKGPAIGGDRKGEACLVLSGRGAVCSPSCCPDAGAFIGIGGDSTVILRDDGGNVLHRYRGMHGEGAGSEFALFPLGRFLCALATGSDLMVPEHARCLSLAGTDLLLAFLLPGEGEKKAPFEAVARTRAAENGMFVILAGCSAPPTAFGPDGCDVLPVPGVDGGAEFRLSGDVLSQEGYDQVRRKDLYYSLTAL</sequence>
<evidence type="ECO:0000313" key="1">
    <source>
        <dbReference type="EMBL" id="MPM12896.1"/>
    </source>
</evidence>
<protein>
    <recommendedName>
        <fullName evidence="2">CN hydrolase domain-containing protein</fullName>
    </recommendedName>
</protein>
<accession>A0A644X9M7</accession>
<organism evidence="1">
    <name type="scientific">bioreactor metagenome</name>
    <dbReference type="NCBI Taxonomy" id="1076179"/>
    <lineage>
        <taxon>unclassified sequences</taxon>
        <taxon>metagenomes</taxon>
        <taxon>ecological metagenomes</taxon>
    </lineage>
</organism>
<proteinExistence type="predicted"/>
<gene>
    <name evidence="1" type="ORF">SDC9_59251</name>
</gene>